<dbReference type="Proteomes" id="UP001597187">
    <property type="component" value="Unassembled WGS sequence"/>
</dbReference>
<dbReference type="PROSITE" id="PS00356">
    <property type="entry name" value="HTH_LACI_1"/>
    <property type="match status" value="1"/>
</dbReference>
<dbReference type="AlphaFoldDB" id="A0ABD6B0W7"/>
<comment type="caution">
    <text evidence="1">The sequence shown here is derived from an EMBL/GenBank/DDBJ whole genome shotgun (WGS) entry which is preliminary data.</text>
</comment>
<keyword evidence="2" id="KW-1185">Reference proteome</keyword>
<dbReference type="EMBL" id="JBHUDC010000008">
    <property type="protein sequence ID" value="MFD1515659.1"/>
    <property type="molecule type" value="Genomic_DNA"/>
</dbReference>
<gene>
    <name evidence="1" type="ORF">ACFSBT_20465</name>
</gene>
<proteinExistence type="predicted"/>
<reference evidence="1 2" key="1">
    <citation type="journal article" date="2019" name="Int. J. Syst. Evol. Microbiol.">
        <title>The Global Catalogue of Microorganisms (GCM) 10K type strain sequencing project: providing services to taxonomists for standard genome sequencing and annotation.</title>
        <authorList>
            <consortium name="The Broad Institute Genomics Platform"/>
            <consortium name="The Broad Institute Genome Sequencing Center for Infectious Disease"/>
            <person name="Wu L."/>
            <person name="Ma J."/>
        </authorList>
    </citation>
    <scope>NUCLEOTIDE SEQUENCE [LARGE SCALE GENOMIC DNA]</scope>
    <source>
        <strain evidence="1 2">CGMCC 1.12563</strain>
    </source>
</reference>
<evidence type="ECO:0000313" key="1">
    <source>
        <dbReference type="EMBL" id="MFD1515659.1"/>
    </source>
</evidence>
<dbReference type="RefSeq" id="WP_250875566.1">
    <property type="nucleotide sequence ID" value="NZ_JALXFV010000008.1"/>
</dbReference>
<organism evidence="1 2">
    <name type="scientific">Halomarina rubra</name>
    <dbReference type="NCBI Taxonomy" id="2071873"/>
    <lineage>
        <taxon>Archaea</taxon>
        <taxon>Methanobacteriati</taxon>
        <taxon>Methanobacteriota</taxon>
        <taxon>Stenosarchaea group</taxon>
        <taxon>Halobacteria</taxon>
        <taxon>Halobacteriales</taxon>
        <taxon>Natronomonadaceae</taxon>
        <taxon>Halomarina</taxon>
    </lineage>
</organism>
<name>A0ABD6B0W7_9EURY</name>
<protein>
    <submittedName>
        <fullName evidence="1">Uncharacterized protein</fullName>
    </submittedName>
</protein>
<accession>A0ABD6B0W7</accession>
<evidence type="ECO:0000313" key="2">
    <source>
        <dbReference type="Proteomes" id="UP001597187"/>
    </source>
</evidence>
<sequence>MGISYTTDDAGYDGGIRREVHMTGTFDSSYTSGGEGLTAADAGLDHLDAVIVADGATESGYVPSYDATNGTVKLFEENATAGPLAEVAGSTDVSTETVTLVVRGRS</sequence>